<dbReference type="RefSeq" id="WP_154355941.1">
    <property type="nucleotide sequence ID" value="NZ_WKJL01000001.1"/>
</dbReference>
<sequence length="84" mass="9212">MLHLDEERRSDLLDKGALTVGADGDEVLVGLSLAESHFYLMYEENPIEAHDTGETALYLQLKHKHLAARGAALLNASEASQITH</sequence>
<name>A0A844CZG7_9BURK</name>
<comment type="caution">
    <text evidence="1">The sequence shown here is derived from an EMBL/GenBank/DDBJ whole genome shotgun (WGS) entry which is preliminary data.</text>
</comment>
<gene>
    <name evidence="1" type="ORF">GJ698_02220</name>
</gene>
<evidence type="ECO:0000313" key="2">
    <source>
        <dbReference type="Proteomes" id="UP000439986"/>
    </source>
</evidence>
<dbReference type="EMBL" id="WKJL01000001">
    <property type="protein sequence ID" value="MRW82905.1"/>
    <property type="molecule type" value="Genomic_DNA"/>
</dbReference>
<proteinExistence type="predicted"/>
<evidence type="ECO:0000313" key="1">
    <source>
        <dbReference type="EMBL" id="MRW82905.1"/>
    </source>
</evidence>
<organism evidence="1 2">
    <name type="scientific">Duganella aquatilis</name>
    <dbReference type="NCBI Taxonomy" id="2666082"/>
    <lineage>
        <taxon>Bacteria</taxon>
        <taxon>Pseudomonadati</taxon>
        <taxon>Pseudomonadota</taxon>
        <taxon>Betaproteobacteria</taxon>
        <taxon>Burkholderiales</taxon>
        <taxon>Oxalobacteraceae</taxon>
        <taxon>Telluria group</taxon>
        <taxon>Duganella</taxon>
    </lineage>
</organism>
<protein>
    <submittedName>
        <fullName evidence="1">Uncharacterized protein</fullName>
    </submittedName>
</protein>
<keyword evidence="2" id="KW-1185">Reference proteome</keyword>
<dbReference type="AlphaFoldDB" id="A0A844CZG7"/>
<dbReference type="Proteomes" id="UP000439986">
    <property type="component" value="Unassembled WGS sequence"/>
</dbReference>
<reference evidence="1 2" key="1">
    <citation type="submission" date="2019-11" db="EMBL/GenBank/DDBJ databases">
        <title>Novel species isolated from a subtropical stream in China.</title>
        <authorList>
            <person name="Lu H."/>
        </authorList>
    </citation>
    <scope>NUCLEOTIDE SEQUENCE [LARGE SCALE GENOMIC DNA]</scope>
    <source>
        <strain evidence="1 2">FT26W</strain>
    </source>
</reference>
<accession>A0A844CZG7</accession>